<reference evidence="1 2" key="1">
    <citation type="submission" date="2023-04" db="EMBL/GenBank/DDBJ databases">
        <title>Novel Pseudoalteromonas species isolated from Pacific coral.</title>
        <authorList>
            <person name="Videau P."/>
            <person name="Shlafstein M.D."/>
            <person name="Oline D.K."/>
            <person name="Strangman W.K."/>
            <person name="Hahnke R.L."/>
            <person name="Saw J.H."/>
            <person name="Ushijima B."/>
        </authorList>
    </citation>
    <scope>NUCLEOTIDE SEQUENCE [LARGE SCALE GENOMIC DNA]</scope>
    <source>
        <strain evidence="1 2">LMG 14908</strain>
    </source>
</reference>
<keyword evidence="2" id="KW-1185">Reference proteome</keyword>
<comment type="caution">
    <text evidence="1">The sequence shown here is derived from an EMBL/GenBank/DDBJ whole genome shotgun (WGS) entry which is preliminary data.</text>
</comment>
<name>A0ABT9GAC3_9GAMM</name>
<gene>
    <name evidence="1" type="ORF">QDH73_02045</name>
</gene>
<dbReference type="RefSeq" id="WP_039485607.1">
    <property type="nucleotide sequence ID" value="NZ_JASGWX010000001.1"/>
</dbReference>
<evidence type="ECO:0000313" key="1">
    <source>
        <dbReference type="EMBL" id="MDP4482827.1"/>
    </source>
</evidence>
<protein>
    <recommendedName>
        <fullName evidence="3">GSCFA domain-containing protein</fullName>
    </recommendedName>
</protein>
<dbReference type="EMBL" id="JASGWX010000001">
    <property type="protein sequence ID" value="MDP4482827.1"/>
    <property type="molecule type" value="Genomic_DNA"/>
</dbReference>
<evidence type="ECO:0008006" key="3">
    <source>
        <dbReference type="Google" id="ProtNLM"/>
    </source>
</evidence>
<accession>A0ABT9GAC3</accession>
<dbReference type="Proteomes" id="UP001242314">
    <property type="component" value="Unassembled WGS sequence"/>
</dbReference>
<proteinExistence type="predicted"/>
<organism evidence="1 2">
    <name type="scientific">Pseudoalteromonas distincta</name>
    <dbReference type="NCBI Taxonomy" id="77608"/>
    <lineage>
        <taxon>Bacteria</taxon>
        <taxon>Pseudomonadati</taxon>
        <taxon>Pseudomonadota</taxon>
        <taxon>Gammaproteobacteria</taxon>
        <taxon>Alteromonadales</taxon>
        <taxon>Pseudoalteromonadaceae</taxon>
        <taxon>Pseudoalteromonas</taxon>
    </lineage>
</organism>
<evidence type="ECO:0000313" key="2">
    <source>
        <dbReference type="Proteomes" id="UP001242314"/>
    </source>
</evidence>
<sequence>MKRTVFALGTCRLMATMKHLHRQGKVDLANINSSWYAHNILEINQRIALMAGEKSIPEDIHHLVVNSDSCSSSLSSVECFQFPGIALIEVSTLAYRTFDGVQLHSTCISKAKFNDAENYIMPLENLETEIMGLFGYFKKIVLVCNIERDKNLIELDPYRVNLNLMLKSLSEKYDSLSLFNPNIFLEQYDASELLVDRDHFKPKFVRILLTEYNNFINGIDLKYDR</sequence>